<gene>
    <name evidence="1" type="ORF">ACEZ3G_06180</name>
</gene>
<accession>A0ACC7LNB1</accession>
<evidence type="ECO:0000313" key="2">
    <source>
        <dbReference type="Proteomes" id="UP001595191"/>
    </source>
</evidence>
<organism evidence="1 2">
    <name type="scientific">Meishania litoralis</name>
    <dbReference type="NCBI Taxonomy" id="3434685"/>
    <lineage>
        <taxon>Bacteria</taxon>
        <taxon>Pseudomonadati</taxon>
        <taxon>Bacteroidota</taxon>
        <taxon>Flavobacteriia</taxon>
        <taxon>Flavobacteriales</taxon>
        <taxon>Flavobacteriaceae</taxon>
        <taxon>Meishania</taxon>
    </lineage>
</organism>
<keyword evidence="1" id="KW-0436">Ligase</keyword>
<name>A0ACC7LNB1_9FLAO</name>
<dbReference type="Proteomes" id="UP001595191">
    <property type="component" value="Unassembled WGS sequence"/>
</dbReference>
<keyword evidence="2" id="KW-1185">Reference proteome</keyword>
<evidence type="ECO:0000313" key="1">
    <source>
        <dbReference type="EMBL" id="MFH6603057.1"/>
    </source>
</evidence>
<comment type="caution">
    <text evidence="1">The sequence shown here is derived from an EMBL/GenBank/DDBJ whole genome shotgun (WGS) entry which is preliminary data.</text>
</comment>
<reference evidence="1" key="1">
    <citation type="submission" date="2024-09" db="EMBL/GenBank/DDBJ databases">
        <authorList>
            <person name="Liu J."/>
        </authorList>
    </citation>
    <scope>NUCLEOTIDE SEQUENCE</scope>
    <source>
        <strain evidence="1">NBU2967</strain>
    </source>
</reference>
<sequence>MKIPLKIKVGSTSIAGMFFTVFLLELFLGGAGRLTTFGPLTLRMYLFISGLFGLGLLLLMGKKITKTTVSLMLIFICVFAIAIVRGFWNSEDFSRIVDDAKMVSFFFILPFFDIMISSYRMADRVVRLLKLCALFMAVAYLIFFVVLNLKLIPYLTIYQAMSKPEYFAEFGFRGEIAMIYKGFVYVAIGYFFYFFSQKSKRNTLKILLVFVAIMLTLVRAYMLLIFGMTFFYIVYRFLVARQNRLLNIVVISSIIIGALAFVPVALEKLGNKSVSDNIRYVQIQQVVEMIDPISFFIGHGYGVGVPIRPGHMEIMYLELFHKQGLLGLAFWLFLLVYIFFKAYNYRIYCENKGHEAFIDTRPFLFGIAFVYLQSVFNPYLTNSMGMTFLFITLVIFEKLKKFHEQKNLGMHGDL</sequence>
<dbReference type="EMBL" id="JBHFPV010000001">
    <property type="protein sequence ID" value="MFH6603057.1"/>
    <property type="molecule type" value="Genomic_DNA"/>
</dbReference>
<proteinExistence type="predicted"/>
<protein>
    <submittedName>
        <fullName evidence="1">O-antigen ligase family protein</fullName>
    </submittedName>
</protein>